<sequence length="533" mass="59543">MAGPEVTLTQGTLRGTTSRDIRGNPFFKFQGIPYAKPPLGDLRFKAPVPPEPWTGILDASKEGHVSYHKDLLRNNTIFGAEDCLLLNVYTKKLPSNDNKILRPVLFWIHGGGFFYGSGSEQLYGPDFLITEDVVIVTINYRLGILGFVSFEDPSLEVPGNAGLKDQVLALKWVQKNISKFGGDPNNVTIFGESAGGASVHLLVLSPMADGLFHKAIAQSGCALNPWARGTTGCKFLAPALGLEGADERTIYEALKTKTLEEIGQIQDIIIKEFVPNEPRALGFVVETNSARAFLEEEPLTLMLTGRFKQVPFMTGYTSGEGMIFEILPREIVDFQDVVPWSFEYRRDAPETKIIADKIKKLYFGDDTPSKNISKKYDLVSDSQIIHGLYVTVLTQYPLSKAPIYFYRMTVETELNFMKKLLKIEVPGVSHLDDIGYLFSHFATPEIKPGSVEDLSLSRFVRLWTNFAKFGNPTPDNRDRLLKTLWKPVTTANVDFLDIGKELVVLDNPDSERMKFWKQLFDESPAGQKAKVLA</sequence>
<dbReference type="Pfam" id="PF00135">
    <property type="entry name" value="COesterase"/>
    <property type="match status" value="1"/>
</dbReference>
<evidence type="ECO:0000256" key="3">
    <source>
        <dbReference type="ARBA" id="ARBA00022801"/>
    </source>
</evidence>
<dbReference type="Proteomes" id="UP001168821">
    <property type="component" value="Unassembled WGS sequence"/>
</dbReference>
<evidence type="ECO:0000256" key="4">
    <source>
        <dbReference type="ARBA" id="ARBA00023157"/>
    </source>
</evidence>
<comment type="caution">
    <text evidence="8">The sequence shown here is derived from an EMBL/GenBank/DDBJ whole genome shotgun (WGS) entry which is preliminary data.</text>
</comment>
<evidence type="ECO:0000256" key="1">
    <source>
        <dbReference type="ARBA" id="ARBA00005964"/>
    </source>
</evidence>
<dbReference type="EMBL" id="JALNTZ010000007">
    <property type="protein sequence ID" value="KAJ3645077.1"/>
    <property type="molecule type" value="Genomic_DNA"/>
</dbReference>
<dbReference type="PROSITE" id="PS00122">
    <property type="entry name" value="CARBOXYLESTERASE_B_1"/>
    <property type="match status" value="1"/>
</dbReference>
<dbReference type="InterPro" id="IPR019826">
    <property type="entry name" value="Carboxylesterase_B_AS"/>
</dbReference>
<gene>
    <name evidence="8" type="ORF">Zmor_022764</name>
</gene>
<evidence type="ECO:0000313" key="9">
    <source>
        <dbReference type="Proteomes" id="UP001168821"/>
    </source>
</evidence>
<dbReference type="AlphaFoldDB" id="A0AA38HXG1"/>
<accession>A0AA38HXG1</accession>
<evidence type="ECO:0000256" key="5">
    <source>
        <dbReference type="ARBA" id="ARBA00023180"/>
    </source>
</evidence>
<protein>
    <recommendedName>
        <fullName evidence="6">Carboxylic ester hydrolase</fullName>
        <ecNumber evidence="6">3.1.1.-</ecNumber>
    </recommendedName>
</protein>
<keyword evidence="2" id="KW-0719">Serine esterase</keyword>
<keyword evidence="5" id="KW-0325">Glycoprotein</keyword>
<evidence type="ECO:0000259" key="7">
    <source>
        <dbReference type="Pfam" id="PF00135"/>
    </source>
</evidence>
<name>A0AA38HXG1_9CUCU</name>
<dbReference type="EC" id="3.1.1.-" evidence="6"/>
<dbReference type="PANTHER" id="PTHR43142">
    <property type="entry name" value="CARBOXYLIC ESTER HYDROLASE"/>
    <property type="match status" value="1"/>
</dbReference>
<dbReference type="InterPro" id="IPR002018">
    <property type="entry name" value="CarbesteraseB"/>
</dbReference>
<evidence type="ECO:0000256" key="2">
    <source>
        <dbReference type="ARBA" id="ARBA00022487"/>
    </source>
</evidence>
<keyword evidence="4" id="KW-1015">Disulfide bond</keyword>
<dbReference type="PANTHER" id="PTHR43142:SF1">
    <property type="entry name" value="CARBOXYLIC ESTER HYDROLASE"/>
    <property type="match status" value="1"/>
</dbReference>
<dbReference type="SUPFAM" id="SSF53474">
    <property type="entry name" value="alpha/beta-Hydrolases"/>
    <property type="match status" value="1"/>
</dbReference>
<dbReference type="GO" id="GO:0052689">
    <property type="term" value="F:carboxylic ester hydrolase activity"/>
    <property type="evidence" value="ECO:0007669"/>
    <property type="project" value="UniProtKB-KW"/>
</dbReference>
<evidence type="ECO:0000256" key="6">
    <source>
        <dbReference type="RuleBase" id="RU361235"/>
    </source>
</evidence>
<feature type="domain" description="Carboxylesterase type B" evidence="7">
    <location>
        <begin position="4"/>
        <end position="516"/>
    </location>
</feature>
<comment type="similarity">
    <text evidence="1 6">Belongs to the type-B carboxylesterase/lipase family.</text>
</comment>
<dbReference type="Gene3D" id="3.40.50.1820">
    <property type="entry name" value="alpha/beta hydrolase"/>
    <property type="match status" value="1"/>
</dbReference>
<keyword evidence="9" id="KW-1185">Reference proteome</keyword>
<reference evidence="8" key="1">
    <citation type="journal article" date="2023" name="G3 (Bethesda)">
        <title>Whole genome assemblies of Zophobas morio and Tenebrio molitor.</title>
        <authorList>
            <person name="Kaur S."/>
            <person name="Stinson S.A."/>
            <person name="diCenzo G.C."/>
        </authorList>
    </citation>
    <scope>NUCLEOTIDE SEQUENCE</scope>
    <source>
        <strain evidence="8">QUZm001</strain>
    </source>
</reference>
<organism evidence="8 9">
    <name type="scientific">Zophobas morio</name>
    <dbReference type="NCBI Taxonomy" id="2755281"/>
    <lineage>
        <taxon>Eukaryota</taxon>
        <taxon>Metazoa</taxon>
        <taxon>Ecdysozoa</taxon>
        <taxon>Arthropoda</taxon>
        <taxon>Hexapoda</taxon>
        <taxon>Insecta</taxon>
        <taxon>Pterygota</taxon>
        <taxon>Neoptera</taxon>
        <taxon>Endopterygota</taxon>
        <taxon>Coleoptera</taxon>
        <taxon>Polyphaga</taxon>
        <taxon>Cucujiformia</taxon>
        <taxon>Tenebrionidae</taxon>
        <taxon>Zophobas</taxon>
    </lineage>
</organism>
<dbReference type="InterPro" id="IPR029058">
    <property type="entry name" value="AB_hydrolase_fold"/>
</dbReference>
<evidence type="ECO:0000313" key="8">
    <source>
        <dbReference type="EMBL" id="KAJ3645077.1"/>
    </source>
</evidence>
<keyword evidence="3 6" id="KW-0378">Hydrolase</keyword>
<proteinExistence type="inferred from homology"/>